<sequence length="123" mass="13553">MPAMIWSTNYGKLVSQTMFALFFDSSTFAPKCVIDGVNIQEYVQTHVANAVAKLMERVAAASDLLDEVVIGWNSMNGPAKGLISWDDLNAYPQQQGSTFKKGTVRFPVQSFRLGMGQVQTLDN</sequence>
<dbReference type="AlphaFoldDB" id="A0A9P7JPC3"/>
<dbReference type="Gene3D" id="3.20.20.80">
    <property type="entry name" value="Glycosidases"/>
    <property type="match status" value="1"/>
</dbReference>
<name>A0A9P7JPC3_9AGAM</name>
<accession>A0A9P7JPC3</accession>
<evidence type="ECO:0000313" key="1">
    <source>
        <dbReference type="EMBL" id="KAG2096360.1"/>
    </source>
</evidence>
<dbReference type="GO" id="GO:1904462">
    <property type="term" value="P:ergosteryl 3-beta-D-glucoside catabolic process"/>
    <property type="evidence" value="ECO:0007669"/>
    <property type="project" value="TreeGrafter"/>
</dbReference>
<gene>
    <name evidence="1" type="ORF">F5147DRAFT_716827</name>
</gene>
<dbReference type="InterPro" id="IPR052066">
    <property type="entry name" value="Glycosphingolipid_Hydrolases"/>
</dbReference>
<dbReference type="PANTHER" id="PTHR31308">
    <property type="match status" value="1"/>
</dbReference>
<protein>
    <submittedName>
        <fullName evidence="1">Uncharacterized protein</fullName>
    </submittedName>
</protein>
<dbReference type="GO" id="GO:0050295">
    <property type="term" value="F:steryl-beta-glucosidase activity"/>
    <property type="evidence" value="ECO:0007669"/>
    <property type="project" value="TreeGrafter"/>
</dbReference>
<keyword evidence="2" id="KW-1185">Reference proteome</keyword>
<evidence type="ECO:0000313" key="2">
    <source>
        <dbReference type="Proteomes" id="UP000823399"/>
    </source>
</evidence>
<organism evidence="1 2">
    <name type="scientific">Suillus discolor</name>
    <dbReference type="NCBI Taxonomy" id="1912936"/>
    <lineage>
        <taxon>Eukaryota</taxon>
        <taxon>Fungi</taxon>
        <taxon>Dikarya</taxon>
        <taxon>Basidiomycota</taxon>
        <taxon>Agaricomycotina</taxon>
        <taxon>Agaricomycetes</taxon>
        <taxon>Agaricomycetidae</taxon>
        <taxon>Boletales</taxon>
        <taxon>Suillineae</taxon>
        <taxon>Suillaceae</taxon>
        <taxon>Suillus</taxon>
    </lineage>
</organism>
<dbReference type="OrthoDB" id="9971853at2759"/>
<dbReference type="Proteomes" id="UP000823399">
    <property type="component" value="Unassembled WGS sequence"/>
</dbReference>
<dbReference type="PANTHER" id="PTHR31308:SF6">
    <property type="entry name" value="GLYCOSIDE HYDROLASE FAMILY 5 C-TERMINAL DOMAIN-CONTAINING PROTEIN"/>
    <property type="match status" value="1"/>
</dbReference>
<proteinExistence type="predicted"/>
<reference evidence="1" key="1">
    <citation type="journal article" date="2020" name="New Phytol.">
        <title>Comparative genomics reveals dynamic genome evolution in host specialist ectomycorrhizal fungi.</title>
        <authorList>
            <person name="Lofgren L.A."/>
            <person name="Nguyen N.H."/>
            <person name="Vilgalys R."/>
            <person name="Ruytinx J."/>
            <person name="Liao H.L."/>
            <person name="Branco S."/>
            <person name="Kuo A."/>
            <person name="LaButti K."/>
            <person name="Lipzen A."/>
            <person name="Andreopoulos W."/>
            <person name="Pangilinan J."/>
            <person name="Riley R."/>
            <person name="Hundley H."/>
            <person name="Na H."/>
            <person name="Barry K."/>
            <person name="Grigoriev I.V."/>
            <person name="Stajich J.E."/>
            <person name="Kennedy P.G."/>
        </authorList>
    </citation>
    <scope>NUCLEOTIDE SEQUENCE</scope>
    <source>
        <strain evidence="1">FC423</strain>
    </source>
</reference>
<comment type="caution">
    <text evidence="1">The sequence shown here is derived from an EMBL/GenBank/DDBJ whole genome shotgun (WGS) entry which is preliminary data.</text>
</comment>
<dbReference type="GeneID" id="64700882"/>
<dbReference type="EMBL" id="JABBWM010000070">
    <property type="protein sequence ID" value="KAG2096360.1"/>
    <property type="molecule type" value="Genomic_DNA"/>
</dbReference>
<dbReference type="RefSeq" id="XP_041288203.1">
    <property type="nucleotide sequence ID" value="XM_041438623.1"/>
</dbReference>